<accession>A0A062XXR0</accession>
<dbReference type="EMBL" id="JMFG01000010">
    <property type="protein sequence ID" value="KDA54224.1"/>
    <property type="molecule type" value="Genomic_DNA"/>
</dbReference>
<reference evidence="3 4" key="1">
    <citation type="submission" date="2014-04" db="EMBL/GenBank/DDBJ databases">
        <title>The Genome Sequence of Thermoanaerobaculum aquaticum MP-01, The First Cultivated Group 23 Acidobacterium.</title>
        <authorList>
            <person name="Stamps B.W."/>
            <person name="Losey N.A."/>
            <person name="Lawson P.A."/>
            <person name="Stevenson B.S."/>
        </authorList>
    </citation>
    <scope>NUCLEOTIDE SEQUENCE [LARGE SCALE GENOMIC DNA]</scope>
    <source>
        <strain evidence="3 4">MP-01</strain>
    </source>
</reference>
<sequence>MIKHIVVGLDGSTCGAAAEQLAIQLAAKLGACARGVHILDAAFLQGAFVSDISGAMGFEPFLRLQAQVEQSLQELGNLLKDRFTNFCEQAGVKHRFVLLHGGVVEKLCEEAQTADLLVLGQKGVGAPQHPQFLGPNTGRLLRRCPVPVLIVPEHGSLPQKPLAAFDGSPKAFRALHLAGEICGALAVPLKVVTLGTDEAAASSLLERAASFLEPFAVKASFSWERGEAVEQVLLSMLDPAEHDFLFMGAHGHSRVIETVLGSTTEYVTRRSPVPVLCATRA</sequence>
<organism evidence="3 4">
    <name type="scientific">Thermoanaerobaculum aquaticum</name>
    <dbReference type="NCBI Taxonomy" id="1312852"/>
    <lineage>
        <taxon>Bacteria</taxon>
        <taxon>Pseudomonadati</taxon>
        <taxon>Acidobacteriota</taxon>
        <taxon>Thermoanaerobaculia</taxon>
        <taxon>Thermoanaerobaculales</taxon>
        <taxon>Thermoanaerobaculaceae</taxon>
        <taxon>Thermoanaerobaculum</taxon>
    </lineage>
</organism>
<dbReference type="CDD" id="cd00293">
    <property type="entry name" value="USP-like"/>
    <property type="match status" value="2"/>
</dbReference>
<dbReference type="Proteomes" id="UP000027284">
    <property type="component" value="Unassembled WGS sequence"/>
</dbReference>
<dbReference type="AlphaFoldDB" id="A0A062XXR0"/>
<dbReference type="Gene3D" id="3.40.50.12370">
    <property type="match status" value="1"/>
</dbReference>
<dbReference type="Pfam" id="PF00582">
    <property type="entry name" value="Usp"/>
    <property type="match status" value="2"/>
</dbReference>
<dbReference type="STRING" id="1312852.EG19_00370"/>
<dbReference type="PANTHER" id="PTHR46268:SF6">
    <property type="entry name" value="UNIVERSAL STRESS PROTEIN UP12"/>
    <property type="match status" value="1"/>
</dbReference>
<gene>
    <name evidence="3" type="ORF">EG19_00370</name>
</gene>
<evidence type="ECO:0000313" key="4">
    <source>
        <dbReference type="Proteomes" id="UP000027284"/>
    </source>
</evidence>
<dbReference type="InterPro" id="IPR006016">
    <property type="entry name" value="UspA"/>
</dbReference>
<dbReference type="SUPFAM" id="SSF52402">
    <property type="entry name" value="Adenine nucleotide alpha hydrolases-like"/>
    <property type="match status" value="2"/>
</dbReference>
<keyword evidence="4" id="KW-1185">Reference proteome</keyword>
<feature type="domain" description="UspA" evidence="2">
    <location>
        <begin position="162"/>
        <end position="277"/>
    </location>
</feature>
<dbReference type="PRINTS" id="PR01438">
    <property type="entry name" value="UNVRSLSTRESS"/>
</dbReference>
<comment type="similarity">
    <text evidence="1">Belongs to the universal stress protein A family.</text>
</comment>
<feature type="domain" description="UspA" evidence="2">
    <location>
        <begin position="1"/>
        <end position="152"/>
    </location>
</feature>
<dbReference type="PANTHER" id="PTHR46268">
    <property type="entry name" value="STRESS RESPONSE PROTEIN NHAX"/>
    <property type="match status" value="1"/>
</dbReference>
<comment type="caution">
    <text evidence="3">The sequence shown here is derived from an EMBL/GenBank/DDBJ whole genome shotgun (WGS) entry which is preliminary data.</text>
</comment>
<evidence type="ECO:0000256" key="1">
    <source>
        <dbReference type="ARBA" id="ARBA00008791"/>
    </source>
</evidence>
<name>A0A062XXR0_9BACT</name>
<dbReference type="RefSeq" id="WP_038048034.1">
    <property type="nucleotide sequence ID" value="NZ_JMFG01000010.1"/>
</dbReference>
<protein>
    <recommendedName>
        <fullName evidence="2">UspA domain-containing protein</fullName>
    </recommendedName>
</protein>
<evidence type="ECO:0000259" key="2">
    <source>
        <dbReference type="Pfam" id="PF00582"/>
    </source>
</evidence>
<dbReference type="OrthoDB" id="11417at2"/>
<proteinExistence type="inferred from homology"/>
<dbReference type="InterPro" id="IPR006015">
    <property type="entry name" value="Universal_stress_UspA"/>
</dbReference>
<evidence type="ECO:0000313" key="3">
    <source>
        <dbReference type="EMBL" id="KDA54224.1"/>
    </source>
</evidence>